<accession>A0A0V1J4H6</accession>
<organism evidence="1 2">
    <name type="scientific">Trichinella nativa</name>
    <dbReference type="NCBI Taxonomy" id="6335"/>
    <lineage>
        <taxon>Eukaryota</taxon>
        <taxon>Metazoa</taxon>
        <taxon>Ecdysozoa</taxon>
        <taxon>Nematoda</taxon>
        <taxon>Enoplea</taxon>
        <taxon>Dorylaimia</taxon>
        <taxon>Trichinellida</taxon>
        <taxon>Trichinellidae</taxon>
        <taxon>Trichinella</taxon>
    </lineage>
</organism>
<name>A0A0V1J4H6_9BILA</name>
<evidence type="ECO:0000313" key="2">
    <source>
        <dbReference type="Proteomes" id="UP000054721"/>
    </source>
</evidence>
<comment type="caution">
    <text evidence="1">The sequence shown here is derived from an EMBL/GenBank/DDBJ whole genome shotgun (WGS) entry which is preliminary data.</text>
</comment>
<evidence type="ECO:0000313" key="1">
    <source>
        <dbReference type="EMBL" id="KRZ29881.1"/>
    </source>
</evidence>
<dbReference type="Proteomes" id="UP000054721">
    <property type="component" value="Unassembled WGS sequence"/>
</dbReference>
<gene>
    <name evidence="1" type="ORF">T02_4969</name>
</gene>
<sequence>MESWSLPHFFLYLYNLEIVKGVRHLSYEHLCEDSNAQLS</sequence>
<protein>
    <submittedName>
        <fullName evidence="1">Uncharacterized protein</fullName>
    </submittedName>
</protein>
<dbReference type="EMBL" id="JYDW01004034">
    <property type="protein sequence ID" value="KRZ29881.1"/>
    <property type="molecule type" value="Genomic_DNA"/>
</dbReference>
<reference evidence="1 2" key="1">
    <citation type="submission" date="2015-05" db="EMBL/GenBank/DDBJ databases">
        <title>Evolution of Trichinella species and genotypes.</title>
        <authorList>
            <person name="Korhonen P.K."/>
            <person name="Edoardo P."/>
            <person name="Giuseppe L.R."/>
            <person name="Gasser R.B."/>
        </authorList>
    </citation>
    <scope>NUCLEOTIDE SEQUENCE [LARGE SCALE GENOMIC DNA]</scope>
    <source>
        <strain evidence="1">ISS10</strain>
    </source>
</reference>
<proteinExistence type="predicted"/>
<dbReference type="AlphaFoldDB" id="A0A0V1J4H6"/>
<keyword evidence="2" id="KW-1185">Reference proteome</keyword>